<dbReference type="OrthoDB" id="7032617at2759"/>
<accession>A0A8S1B9A2</accession>
<name>A0A8S1B9A2_ARCPL</name>
<proteinExistence type="predicted"/>
<dbReference type="EMBL" id="CADEBC010000575">
    <property type="protein sequence ID" value="CAB3255450.1"/>
    <property type="molecule type" value="Genomic_DNA"/>
</dbReference>
<organism evidence="1 2">
    <name type="scientific">Arctia plantaginis</name>
    <name type="common">Wood tiger moth</name>
    <name type="synonym">Phalaena plantaginis</name>
    <dbReference type="NCBI Taxonomy" id="874455"/>
    <lineage>
        <taxon>Eukaryota</taxon>
        <taxon>Metazoa</taxon>
        <taxon>Ecdysozoa</taxon>
        <taxon>Arthropoda</taxon>
        <taxon>Hexapoda</taxon>
        <taxon>Insecta</taxon>
        <taxon>Pterygota</taxon>
        <taxon>Neoptera</taxon>
        <taxon>Endopterygota</taxon>
        <taxon>Lepidoptera</taxon>
        <taxon>Glossata</taxon>
        <taxon>Ditrysia</taxon>
        <taxon>Noctuoidea</taxon>
        <taxon>Erebidae</taxon>
        <taxon>Arctiinae</taxon>
        <taxon>Arctia</taxon>
    </lineage>
</organism>
<keyword evidence="2" id="KW-1185">Reference proteome</keyword>
<comment type="caution">
    <text evidence="1">The sequence shown here is derived from an EMBL/GenBank/DDBJ whole genome shotgun (WGS) entry which is preliminary data.</text>
</comment>
<reference evidence="1 2" key="1">
    <citation type="submission" date="2020-04" db="EMBL/GenBank/DDBJ databases">
        <authorList>
            <person name="Wallbank WR R."/>
            <person name="Pardo Diaz C."/>
            <person name="Kozak K."/>
            <person name="Martin S."/>
            <person name="Jiggins C."/>
            <person name="Moest M."/>
            <person name="Warren A I."/>
            <person name="Byers J.R.P. K."/>
            <person name="Montejo-Kovacevich G."/>
            <person name="Yen C E."/>
        </authorList>
    </citation>
    <scope>NUCLEOTIDE SEQUENCE [LARGE SCALE GENOMIC DNA]</scope>
</reference>
<protein>
    <submittedName>
        <fullName evidence="1">Uncharacterized protein</fullName>
    </submittedName>
</protein>
<evidence type="ECO:0000313" key="2">
    <source>
        <dbReference type="Proteomes" id="UP000494106"/>
    </source>
</evidence>
<sequence length="94" mass="9887">MKYKDSGVRTCARGSREQNIGGSCVAGLIPGGRVPEERSRRGGAAVCRSVTALPARRALAAVSSCAIPRRVAIVPSSRHLLCLSATLVRMARLV</sequence>
<dbReference type="AlphaFoldDB" id="A0A8S1B9A2"/>
<dbReference type="Proteomes" id="UP000494106">
    <property type="component" value="Unassembled WGS sequence"/>
</dbReference>
<gene>
    <name evidence="1" type="ORF">APLA_LOCUS14934</name>
</gene>
<evidence type="ECO:0000313" key="1">
    <source>
        <dbReference type="EMBL" id="CAB3255450.1"/>
    </source>
</evidence>